<sequence length="495" mass="52819">MLRTVRAFWHDQRGIALILVSVTLPALIGFSLLAIDMSRVNNLHNDLQKGADAFALAGAAELDGTTGAWARAERAMAKLVKNESNFSTSGRFFLASDQPGGTVRCNSAGNISWCFLKTIPNDNLPITTTNYANTDPIAGEPETRFIQVTVAPLGFSAIFPASYLTGNSANNSFNIGAVAVAGFKSSVCDYTPVFMCNPYEDTSLTGGVTLEQAANSQAYRRRQILLRDNGSYQPGNFAFLSSPDGNGSPALEASLARVKPVGCYAQDGVDTDPGQSTGPVQDGLNARFGISKNYIGTANGPAANVRMGLKSISCNNAKTDFETDPTKGVGLERDSCQITGTCTLMGGRMGTGDWNSSRYWTVNHPTRGALPASLVGATRYEMYRYELDPDGNPLTNDSIVSDASVGGETGTPSCSQTPVTTVDRRILYGAIIDCNAIGGFNGRADNIPVRAFGSFFITEPIKDSKDIYVELVDITGKGGRGTLDNFLRDEAQLYR</sequence>
<gene>
    <name evidence="3" type="ordered locus">Mesop_2639</name>
</gene>
<feature type="transmembrane region" description="Helical" evidence="1">
    <location>
        <begin position="15"/>
        <end position="35"/>
    </location>
</feature>
<protein>
    <recommendedName>
        <fullName evidence="2">Putative Flp pilus-assembly TadG-like N-terminal domain-containing protein</fullName>
    </recommendedName>
</protein>
<dbReference type="AlphaFoldDB" id="F7Y0X8"/>
<dbReference type="eggNOG" id="COG4961">
    <property type="taxonomic scope" value="Bacteria"/>
</dbReference>
<dbReference type="Proteomes" id="UP000001623">
    <property type="component" value="Chromosome"/>
</dbReference>
<dbReference type="EMBL" id="CP002279">
    <property type="protein sequence ID" value="AEH87109.1"/>
    <property type="molecule type" value="Genomic_DNA"/>
</dbReference>
<keyword evidence="1" id="KW-0472">Membrane</keyword>
<keyword evidence="1" id="KW-1133">Transmembrane helix</keyword>
<evidence type="ECO:0000313" key="4">
    <source>
        <dbReference type="Proteomes" id="UP000001623"/>
    </source>
</evidence>
<dbReference type="STRING" id="536019.Mesop_2639"/>
<evidence type="ECO:0000259" key="2">
    <source>
        <dbReference type="Pfam" id="PF13400"/>
    </source>
</evidence>
<dbReference type="HOGENOM" id="CLU_515620_0_0_5"/>
<accession>F7Y0X8</accession>
<dbReference type="Pfam" id="PF13400">
    <property type="entry name" value="Tad"/>
    <property type="match status" value="1"/>
</dbReference>
<name>F7Y0X8_MESOW</name>
<reference evidence="3 4" key="1">
    <citation type="submission" date="2010-10" db="EMBL/GenBank/DDBJ databases">
        <title>Complete sequence of Mesorhizobium opportunistum WSM2075.</title>
        <authorList>
            <consortium name="US DOE Joint Genome Institute"/>
            <person name="Lucas S."/>
            <person name="Copeland A."/>
            <person name="Lapidus A."/>
            <person name="Cheng J.-F."/>
            <person name="Bruce D."/>
            <person name="Goodwin L."/>
            <person name="Pitluck S."/>
            <person name="Chertkov O."/>
            <person name="Misra M."/>
            <person name="Detter J.C."/>
            <person name="Han C."/>
            <person name="Tapia R."/>
            <person name="Land M."/>
            <person name="Hauser L."/>
            <person name="Kyrpides N."/>
            <person name="Ovchinnikova G."/>
            <person name="Mavrommatis K.M."/>
            <person name="Tiwari R.P."/>
            <person name="Howieson J.G."/>
            <person name="O'Hara G.W."/>
            <person name="Nandasena K.G."/>
            <person name="Woyke T."/>
        </authorList>
    </citation>
    <scope>NUCLEOTIDE SEQUENCE [LARGE SCALE GENOMIC DNA]</scope>
    <source>
        <strain evidence="4">LMG 24607 / HAMBI 3007 / WSM2075</strain>
    </source>
</reference>
<evidence type="ECO:0000313" key="3">
    <source>
        <dbReference type="EMBL" id="AEH87109.1"/>
    </source>
</evidence>
<dbReference type="InterPro" id="IPR028087">
    <property type="entry name" value="Tad_N"/>
</dbReference>
<dbReference type="RefSeq" id="WP_013893818.1">
    <property type="nucleotide sequence ID" value="NC_015675.1"/>
</dbReference>
<organism evidence="3 4">
    <name type="scientific">Mesorhizobium opportunistum (strain LMG 24607 / HAMBI 3007 / WSM2075)</name>
    <dbReference type="NCBI Taxonomy" id="536019"/>
    <lineage>
        <taxon>Bacteria</taxon>
        <taxon>Pseudomonadati</taxon>
        <taxon>Pseudomonadota</taxon>
        <taxon>Alphaproteobacteria</taxon>
        <taxon>Hyphomicrobiales</taxon>
        <taxon>Phyllobacteriaceae</taxon>
        <taxon>Mesorhizobium</taxon>
    </lineage>
</organism>
<feature type="domain" description="Putative Flp pilus-assembly TadG-like N-terminal" evidence="2">
    <location>
        <begin position="16"/>
        <end position="60"/>
    </location>
</feature>
<evidence type="ECO:0000256" key="1">
    <source>
        <dbReference type="SAM" id="Phobius"/>
    </source>
</evidence>
<keyword evidence="1" id="KW-0812">Transmembrane</keyword>
<proteinExistence type="predicted"/>
<dbReference type="KEGG" id="mop:Mesop_2639"/>